<dbReference type="AlphaFoldDB" id="A0A9X1F087"/>
<reference evidence="1" key="1">
    <citation type="submission" date="2021-04" db="EMBL/GenBank/DDBJ databases">
        <authorList>
            <person name="Pira H."/>
            <person name="Risdian C."/>
            <person name="Wink J."/>
        </authorList>
    </citation>
    <scope>NUCLEOTIDE SEQUENCE</scope>
    <source>
        <strain evidence="1">WH158</strain>
    </source>
</reference>
<dbReference type="PROSITE" id="PS51257">
    <property type="entry name" value="PROKAR_LIPOPROTEIN"/>
    <property type="match status" value="1"/>
</dbReference>
<name>A0A9X1F087_9SPHN</name>
<comment type="caution">
    <text evidence="1">The sequence shown here is derived from an EMBL/GenBank/DDBJ whole genome shotgun (WGS) entry which is preliminary data.</text>
</comment>
<evidence type="ECO:0000313" key="1">
    <source>
        <dbReference type="EMBL" id="MBV7257956.1"/>
    </source>
</evidence>
<organism evidence="1 2">
    <name type="scientific">Erythrobacter crassostreae</name>
    <dbReference type="NCBI Taxonomy" id="2828328"/>
    <lineage>
        <taxon>Bacteria</taxon>
        <taxon>Pseudomonadati</taxon>
        <taxon>Pseudomonadota</taxon>
        <taxon>Alphaproteobacteria</taxon>
        <taxon>Sphingomonadales</taxon>
        <taxon>Erythrobacteraceae</taxon>
        <taxon>Erythrobacter/Porphyrobacter group</taxon>
        <taxon>Erythrobacter</taxon>
    </lineage>
</organism>
<gene>
    <name evidence="1" type="ORF">KCG46_00025</name>
</gene>
<dbReference type="Pfam" id="PF12276">
    <property type="entry name" value="DUF3617"/>
    <property type="match status" value="1"/>
</dbReference>
<evidence type="ECO:0000313" key="2">
    <source>
        <dbReference type="Proteomes" id="UP001138681"/>
    </source>
</evidence>
<dbReference type="RefSeq" id="WP_218403336.1">
    <property type="nucleotide sequence ID" value="NZ_JAGSPC010000001.1"/>
</dbReference>
<keyword evidence="2" id="KW-1185">Reference proteome</keyword>
<dbReference type="EMBL" id="JAGSPC010000001">
    <property type="protein sequence ID" value="MBV7257956.1"/>
    <property type="molecule type" value="Genomic_DNA"/>
</dbReference>
<accession>A0A9X1F087</accession>
<dbReference type="Proteomes" id="UP001138681">
    <property type="component" value="Unassembled WGS sequence"/>
</dbReference>
<sequence>MQKTAITIAALIGLSACSQGPAEDEILPGNWKMSAGMTEVQVPGATEEQAAMFKEMAGQMSSQEQCVAEDETKLDPDELTQVFAQAGECEVGEFDFSDGKIAGSLTCSIGGSTSEIAITGTVSPESFMMSAATEVLEDNFPEGKANVTMVVKGERIGDC</sequence>
<dbReference type="InterPro" id="IPR022061">
    <property type="entry name" value="DUF3617"/>
</dbReference>
<proteinExistence type="predicted"/>
<protein>
    <submittedName>
        <fullName evidence="1">DUF3617 domain-containing protein</fullName>
    </submittedName>
</protein>